<keyword evidence="2" id="KW-0032">Aminotransferase</keyword>
<dbReference type="InterPro" id="IPR015421">
    <property type="entry name" value="PyrdxlP-dep_Trfase_major"/>
</dbReference>
<gene>
    <name evidence="7" type="ORF">Prudu_004746</name>
</gene>
<accession>A0A4Y1QW23</accession>
<comment type="similarity">
    <text evidence="5">Belongs to the class-I pyridoxal-phosphate-dependent aminotransferase family. LL-diaminopimelate aminotransferase subfamily.</text>
</comment>
<dbReference type="EMBL" id="AP019297">
    <property type="protein sequence ID" value="BBG96053.1"/>
    <property type="molecule type" value="Genomic_DNA"/>
</dbReference>
<evidence type="ECO:0000256" key="4">
    <source>
        <dbReference type="ARBA" id="ARBA00022898"/>
    </source>
</evidence>
<dbReference type="CDD" id="cd00609">
    <property type="entry name" value="AAT_like"/>
    <property type="match status" value="1"/>
</dbReference>
<sequence>MESSGWSALIDQREPVWWYNPKRRQHVQSAWNPVVGVLSLINGNLYGGIIQKEDNIFKTQKDLLGCRTKVPRNVNMEKLRNGYLFPEISRLEVQHIEKYPNAKLISLGIGDTTEPVPQIITTSMANYAHALSTVDGYTGYGPEQGNKALRKAIAKEFYKDLPIKDTEVFVSDGAQCDITRLQLLLGSNVTIAVQDPSFPAYIDSSVIIGQAGVEDEAGRYGSIEYMKCGPHNNFFPNLATTSRADIIFFCSPNNPTGHAATRKQLEQLVNFARENGSIIIFDSAYSSYIKDDSPRSIYEIPVAIEISSFSKFAGFTGVRLGWTVVPEEVLYSNGFPVIHDFNRIVCTCFNGASNIAQAGGLACLSSEGFLAVRSLVDYYMENAKILVETFASVGLKVYGGTNAPYIWVHFPGSNSWDVCTKVLEKAHIITIPGSGFGPSGEEFLRISAFGHRESILEASSRLKSLFQ</sequence>
<evidence type="ECO:0000259" key="6">
    <source>
        <dbReference type="Pfam" id="PF00155"/>
    </source>
</evidence>
<keyword evidence="3" id="KW-0808">Transferase</keyword>
<dbReference type="SUPFAM" id="SSF53383">
    <property type="entry name" value="PLP-dependent transferases"/>
    <property type="match status" value="1"/>
</dbReference>
<dbReference type="PANTHER" id="PTHR43144">
    <property type="entry name" value="AMINOTRANSFERASE"/>
    <property type="match status" value="1"/>
</dbReference>
<reference evidence="7" key="1">
    <citation type="journal article" date="2019" name="Science">
        <title>Mutation of a bHLH transcription factor allowed almond domestication.</title>
        <authorList>
            <person name="Sanchez-Perez R."/>
            <person name="Pavan S."/>
            <person name="Mazzeo R."/>
            <person name="Moldovan C."/>
            <person name="Aiese Cigliano R."/>
            <person name="Del Cueto J."/>
            <person name="Ricciardi F."/>
            <person name="Lotti C."/>
            <person name="Ricciardi L."/>
            <person name="Dicenta F."/>
            <person name="Lopez-Marques R.L."/>
            <person name="Lindberg Moller B."/>
        </authorList>
    </citation>
    <scope>NUCLEOTIDE SEQUENCE</scope>
</reference>
<dbReference type="Pfam" id="PF00155">
    <property type="entry name" value="Aminotran_1_2"/>
    <property type="match status" value="1"/>
</dbReference>
<dbReference type="InterPro" id="IPR004839">
    <property type="entry name" value="Aminotransferase_I/II_large"/>
</dbReference>
<organism evidence="7">
    <name type="scientific">Prunus dulcis</name>
    <name type="common">Almond</name>
    <name type="synonym">Amygdalus dulcis</name>
    <dbReference type="NCBI Taxonomy" id="3755"/>
    <lineage>
        <taxon>Eukaryota</taxon>
        <taxon>Viridiplantae</taxon>
        <taxon>Streptophyta</taxon>
        <taxon>Embryophyta</taxon>
        <taxon>Tracheophyta</taxon>
        <taxon>Spermatophyta</taxon>
        <taxon>Magnoliopsida</taxon>
        <taxon>eudicotyledons</taxon>
        <taxon>Gunneridae</taxon>
        <taxon>Pentapetalae</taxon>
        <taxon>rosids</taxon>
        <taxon>fabids</taxon>
        <taxon>Rosales</taxon>
        <taxon>Rosaceae</taxon>
        <taxon>Amygdaloideae</taxon>
        <taxon>Amygdaleae</taxon>
        <taxon>Prunus</taxon>
    </lineage>
</organism>
<dbReference type="InterPro" id="IPR015424">
    <property type="entry name" value="PyrdxlP-dep_Trfase"/>
</dbReference>
<evidence type="ECO:0000256" key="3">
    <source>
        <dbReference type="ARBA" id="ARBA00022679"/>
    </source>
</evidence>
<dbReference type="GO" id="GO:0008483">
    <property type="term" value="F:transaminase activity"/>
    <property type="evidence" value="ECO:0007669"/>
    <property type="project" value="UniProtKB-KW"/>
</dbReference>
<evidence type="ECO:0000256" key="5">
    <source>
        <dbReference type="ARBA" id="ARBA00061511"/>
    </source>
</evidence>
<dbReference type="InterPro" id="IPR015422">
    <property type="entry name" value="PyrdxlP-dep_Trfase_small"/>
</dbReference>
<dbReference type="Gene3D" id="3.90.1150.10">
    <property type="entry name" value="Aspartate Aminotransferase, domain 1"/>
    <property type="match status" value="1"/>
</dbReference>
<protein>
    <submittedName>
        <fullName evidence="7">AGD2-like defense response protein 1</fullName>
    </submittedName>
</protein>
<keyword evidence="4" id="KW-0663">Pyridoxal phosphate</keyword>
<proteinExistence type="inferred from homology"/>
<name>A0A4Y1QW23_PRUDU</name>
<comment type="cofactor">
    <cofactor evidence="1">
        <name>pyridoxal 5'-phosphate</name>
        <dbReference type="ChEBI" id="CHEBI:597326"/>
    </cofactor>
</comment>
<dbReference type="InterPro" id="IPR019942">
    <property type="entry name" value="DapL/ALD1"/>
</dbReference>
<dbReference type="AlphaFoldDB" id="A0A4Y1QW23"/>
<evidence type="ECO:0000256" key="1">
    <source>
        <dbReference type="ARBA" id="ARBA00001933"/>
    </source>
</evidence>
<feature type="domain" description="Aminotransferase class I/classII large" evidence="6">
    <location>
        <begin position="103"/>
        <end position="455"/>
    </location>
</feature>
<dbReference type="GO" id="GO:0030170">
    <property type="term" value="F:pyridoxal phosphate binding"/>
    <property type="evidence" value="ECO:0007669"/>
    <property type="project" value="InterPro"/>
</dbReference>
<evidence type="ECO:0000313" key="7">
    <source>
        <dbReference type="EMBL" id="BBG96053.1"/>
    </source>
</evidence>
<dbReference type="GO" id="GO:0009862">
    <property type="term" value="P:systemic acquired resistance, salicylic acid mediated signaling pathway"/>
    <property type="evidence" value="ECO:0007669"/>
    <property type="project" value="UniProtKB-ARBA"/>
</dbReference>
<dbReference type="FunFam" id="3.40.640.10:FF:000099">
    <property type="entry name" value="LL-diaminopimelate aminotransferase, chloroplastic"/>
    <property type="match status" value="1"/>
</dbReference>
<dbReference type="NCBIfam" id="TIGR03542">
    <property type="entry name" value="DAPAT_plant"/>
    <property type="match status" value="1"/>
</dbReference>
<dbReference type="Gene3D" id="3.40.640.10">
    <property type="entry name" value="Type I PLP-dependent aspartate aminotransferase-like (Major domain)"/>
    <property type="match status" value="1"/>
</dbReference>
<evidence type="ECO:0000256" key="2">
    <source>
        <dbReference type="ARBA" id="ARBA00022576"/>
    </source>
</evidence>